<keyword evidence="2" id="KW-1185">Reference proteome</keyword>
<name>A0A9W8PK14_9HYPO</name>
<sequence length="277" mass="31171">MAHDRLTYPVPHTGISYNPSYIDWDFLILLEVDDPMPDEMEQSQDSTDTAKLAGFIALIKIYLCAISLRSQTLPGNPRYGRFSPPCPDQTTKNYGNGNLTFSQGMYIIQALQNITSQLPDELRLFNDHGYTKQDTRSFAIPRVNVYITSLFIQSIIFATVSANISPIEEPNQHLHRTEPLDIAQSEEINNIGRQLLKLRKGIAQELFHIITATPISALKANGIAAVSKLREITAALLNCRIDSSIRDKEDEEQVQSCINFLIATLVQLDDIKHINEE</sequence>
<proteinExistence type="predicted"/>
<comment type="caution">
    <text evidence="1">The sequence shown here is derived from an EMBL/GenBank/DDBJ whole genome shotgun (WGS) entry which is preliminary data.</text>
</comment>
<gene>
    <name evidence="1" type="ORF">NW766_008586</name>
</gene>
<accession>A0A9W8PK14</accession>
<evidence type="ECO:0000313" key="2">
    <source>
        <dbReference type="Proteomes" id="UP001152130"/>
    </source>
</evidence>
<reference evidence="1" key="1">
    <citation type="submission" date="2022-10" db="EMBL/GenBank/DDBJ databases">
        <title>Fusarium specimens isolated from Avocado Roots.</title>
        <authorList>
            <person name="Stajich J."/>
            <person name="Roper C."/>
            <person name="Heimlech-Rivalta G."/>
        </authorList>
    </citation>
    <scope>NUCLEOTIDE SEQUENCE</scope>
    <source>
        <strain evidence="1">CF00143</strain>
    </source>
</reference>
<dbReference type="EMBL" id="JAPDHF010000013">
    <property type="protein sequence ID" value="KAJ4009469.1"/>
    <property type="molecule type" value="Genomic_DNA"/>
</dbReference>
<dbReference type="OrthoDB" id="39175at2759"/>
<dbReference type="AlphaFoldDB" id="A0A9W8PK14"/>
<dbReference type="Proteomes" id="UP001152130">
    <property type="component" value="Unassembled WGS sequence"/>
</dbReference>
<evidence type="ECO:0000313" key="1">
    <source>
        <dbReference type="EMBL" id="KAJ4009469.1"/>
    </source>
</evidence>
<protein>
    <submittedName>
        <fullName evidence="1">Uncharacterized protein</fullName>
    </submittedName>
</protein>
<organism evidence="1 2">
    <name type="scientific">Fusarium irregulare</name>
    <dbReference type="NCBI Taxonomy" id="2494466"/>
    <lineage>
        <taxon>Eukaryota</taxon>
        <taxon>Fungi</taxon>
        <taxon>Dikarya</taxon>
        <taxon>Ascomycota</taxon>
        <taxon>Pezizomycotina</taxon>
        <taxon>Sordariomycetes</taxon>
        <taxon>Hypocreomycetidae</taxon>
        <taxon>Hypocreales</taxon>
        <taxon>Nectriaceae</taxon>
        <taxon>Fusarium</taxon>
        <taxon>Fusarium incarnatum-equiseti species complex</taxon>
    </lineage>
</organism>